<evidence type="ECO:0000256" key="3">
    <source>
        <dbReference type="ARBA" id="ARBA00004319"/>
    </source>
</evidence>
<gene>
    <name evidence="15" type="ORF">MONBRDRAFT_23906</name>
</gene>
<evidence type="ECO:0000256" key="4">
    <source>
        <dbReference type="ARBA" id="ARBA00006511"/>
    </source>
</evidence>
<evidence type="ECO:0000256" key="6">
    <source>
        <dbReference type="ARBA" id="ARBA00022723"/>
    </source>
</evidence>
<accession>A9UV67</accession>
<feature type="repeat" description="TPR" evidence="12">
    <location>
        <begin position="140"/>
        <end position="173"/>
    </location>
</feature>
<keyword evidence="10" id="KW-0408">Iron</keyword>
<dbReference type="GO" id="GO:0005783">
    <property type="term" value="C:endoplasmic reticulum"/>
    <property type="evidence" value="ECO:0000318"/>
    <property type="project" value="GO_Central"/>
</dbReference>
<keyword evidence="7" id="KW-0256">Endoplasmic reticulum</keyword>
<evidence type="ECO:0000256" key="1">
    <source>
        <dbReference type="ARBA" id="ARBA00001961"/>
    </source>
</evidence>
<dbReference type="InterPro" id="IPR019734">
    <property type="entry name" value="TPR_rpt"/>
</dbReference>
<evidence type="ECO:0000313" key="15">
    <source>
        <dbReference type="EMBL" id="EDQ91028.1"/>
    </source>
</evidence>
<evidence type="ECO:0000256" key="8">
    <source>
        <dbReference type="ARBA" id="ARBA00022964"/>
    </source>
</evidence>
<evidence type="ECO:0000259" key="14">
    <source>
        <dbReference type="PROSITE" id="PS51471"/>
    </source>
</evidence>
<organism evidence="15 16">
    <name type="scientific">Monosiga brevicollis</name>
    <name type="common">Choanoflagellate</name>
    <dbReference type="NCBI Taxonomy" id="81824"/>
    <lineage>
        <taxon>Eukaryota</taxon>
        <taxon>Choanoflagellata</taxon>
        <taxon>Craspedida</taxon>
        <taxon>Salpingoecidae</taxon>
        <taxon>Monosiga</taxon>
    </lineage>
</organism>
<dbReference type="GeneID" id="5889493"/>
<dbReference type="eggNOG" id="KOG1591">
    <property type="taxonomic scope" value="Eukaryota"/>
</dbReference>
<dbReference type="GO" id="GO:0005506">
    <property type="term" value="F:iron ion binding"/>
    <property type="evidence" value="ECO:0007669"/>
    <property type="project" value="InterPro"/>
</dbReference>
<keyword evidence="6" id="KW-0479">Metal-binding</keyword>
<dbReference type="SMART" id="SM00028">
    <property type="entry name" value="TPR"/>
    <property type="match status" value="2"/>
</dbReference>
<dbReference type="InterPro" id="IPR045054">
    <property type="entry name" value="P4HA-like"/>
</dbReference>
<keyword evidence="12" id="KW-0802">TPR repeat</keyword>
<feature type="repeat" description="TPR" evidence="12">
    <location>
        <begin position="177"/>
        <end position="210"/>
    </location>
</feature>
<evidence type="ECO:0000256" key="5">
    <source>
        <dbReference type="ARBA" id="ARBA00012269"/>
    </source>
</evidence>
<evidence type="ECO:0000256" key="13">
    <source>
        <dbReference type="SAM" id="SignalP"/>
    </source>
</evidence>
<dbReference type="EC" id="1.14.11.2" evidence="5"/>
<dbReference type="PANTHER" id="PTHR10869">
    <property type="entry name" value="PROLYL 4-HYDROXYLASE ALPHA SUBUNIT"/>
    <property type="match status" value="1"/>
</dbReference>
<dbReference type="InterPro" id="IPR005123">
    <property type="entry name" value="Oxoglu/Fe-dep_dioxygenase_dom"/>
</dbReference>
<keyword evidence="13" id="KW-0732">Signal</keyword>
<evidence type="ECO:0000256" key="2">
    <source>
        <dbReference type="ARBA" id="ARBA00002035"/>
    </source>
</evidence>
<dbReference type="GO" id="GO:0005788">
    <property type="term" value="C:endoplasmic reticulum lumen"/>
    <property type="evidence" value="ECO:0007669"/>
    <property type="project" value="UniProtKB-SubCell"/>
</dbReference>
<comment type="cofactor">
    <cofactor evidence="1">
        <name>L-ascorbate</name>
        <dbReference type="ChEBI" id="CHEBI:38290"/>
    </cofactor>
</comment>
<dbReference type="SUPFAM" id="SSF48452">
    <property type="entry name" value="TPR-like"/>
    <property type="match status" value="1"/>
</dbReference>
<evidence type="ECO:0000313" key="16">
    <source>
        <dbReference type="Proteomes" id="UP000001357"/>
    </source>
</evidence>
<dbReference type="Pfam" id="PF08336">
    <property type="entry name" value="P4Ha_N"/>
    <property type="match status" value="1"/>
</dbReference>
<dbReference type="GO" id="GO:0004656">
    <property type="term" value="F:procollagen-proline 4-dioxygenase activity"/>
    <property type="evidence" value="ECO:0000318"/>
    <property type="project" value="GO_Central"/>
</dbReference>
<dbReference type="Gene3D" id="1.25.40.10">
    <property type="entry name" value="Tetratricopeptide repeat domain"/>
    <property type="match status" value="1"/>
</dbReference>
<dbReference type="OMA" id="YLPHFDF"/>
<dbReference type="Pfam" id="PF23558">
    <property type="entry name" value="TPR_P4H"/>
    <property type="match status" value="1"/>
</dbReference>
<keyword evidence="8" id="KW-0223">Dioxygenase</keyword>
<comment type="function">
    <text evidence="2">Catalyzes the post-translational formation of 4-hydroxyproline in -Xaa-Pro-Gly- sequences in collagens and other proteins.</text>
</comment>
<reference evidence="15 16" key="1">
    <citation type="journal article" date="2008" name="Nature">
        <title>The genome of the choanoflagellate Monosiga brevicollis and the origin of metazoans.</title>
        <authorList>
            <consortium name="JGI Sequencing"/>
            <person name="King N."/>
            <person name="Westbrook M.J."/>
            <person name="Young S.L."/>
            <person name="Kuo A."/>
            <person name="Abedin M."/>
            <person name="Chapman J."/>
            <person name="Fairclough S."/>
            <person name="Hellsten U."/>
            <person name="Isogai Y."/>
            <person name="Letunic I."/>
            <person name="Marr M."/>
            <person name="Pincus D."/>
            <person name="Putnam N."/>
            <person name="Rokas A."/>
            <person name="Wright K.J."/>
            <person name="Zuzow R."/>
            <person name="Dirks W."/>
            <person name="Good M."/>
            <person name="Goodstein D."/>
            <person name="Lemons D."/>
            <person name="Li W."/>
            <person name="Lyons J.B."/>
            <person name="Morris A."/>
            <person name="Nichols S."/>
            <person name="Richter D.J."/>
            <person name="Salamov A."/>
            <person name="Bork P."/>
            <person name="Lim W.A."/>
            <person name="Manning G."/>
            <person name="Miller W.T."/>
            <person name="McGinnis W."/>
            <person name="Shapiro H."/>
            <person name="Tjian R."/>
            <person name="Grigoriev I.V."/>
            <person name="Rokhsar D."/>
        </authorList>
    </citation>
    <scope>NUCLEOTIDE SEQUENCE [LARGE SCALE GENOMIC DNA]</scope>
    <source>
        <strain evidence="16">MX1 / ATCC 50154</strain>
    </source>
</reference>
<dbReference type="InterPro" id="IPR011990">
    <property type="entry name" value="TPR-like_helical_dom_sf"/>
</dbReference>
<dbReference type="InterPro" id="IPR006620">
    <property type="entry name" value="Pro_4_hyd_alph"/>
</dbReference>
<evidence type="ECO:0000256" key="7">
    <source>
        <dbReference type="ARBA" id="ARBA00022824"/>
    </source>
</evidence>
<dbReference type="KEGG" id="mbr:MONBRDRAFT_23906"/>
<comment type="subcellular location">
    <subcellularLocation>
        <location evidence="3">Endoplasmic reticulum lumen</location>
    </subcellularLocation>
</comment>
<dbReference type="FunCoup" id="A9UV67">
    <property type="interactions" value="1098"/>
</dbReference>
<keyword evidence="9" id="KW-0560">Oxidoreductase</keyword>
<feature type="chain" id="PRO_5002742461" description="procollagen-proline 4-dioxygenase" evidence="13">
    <location>
        <begin position="24"/>
        <end position="492"/>
    </location>
</feature>
<dbReference type="EMBL" id="CH991546">
    <property type="protein sequence ID" value="EDQ91028.1"/>
    <property type="molecule type" value="Genomic_DNA"/>
</dbReference>
<dbReference type="PANTHER" id="PTHR10869:SF246">
    <property type="entry name" value="TRANSMEMBRANE PROLYL 4-HYDROXYLASE"/>
    <property type="match status" value="1"/>
</dbReference>
<dbReference type="SMART" id="SM00702">
    <property type="entry name" value="P4Hc"/>
    <property type="match status" value="1"/>
</dbReference>
<dbReference type="GO" id="GO:0031418">
    <property type="term" value="F:L-ascorbic acid binding"/>
    <property type="evidence" value="ECO:0007669"/>
    <property type="project" value="InterPro"/>
</dbReference>
<dbReference type="Pfam" id="PF13640">
    <property type="entry name" value="2OG-FeII_Oxy_3"/>
    <property type="match status" value="1"/>
</dbReference>
<dbReference type="InterPro" id="IPR044862">
    <property type="entry name" value="Pro_4_hyd_alph_FE2OG_OXY"/>
</dbReference>
<proteinExistence type="inferred from homology"/>
<dbReference type="InParanoid" id="A9UV67"/>
<dbReference type="PROSITE" id="PS51471">
    <property type="entry name" value="FE2OG_OXY"/>
    <property type="match status" value="1"/>
</dbReference>
<dbReference type="Proteomes" id="UP000001357">
    <property type="component" value="Unassembled WGS sequence"/>
</dbReference>
<feature type="domain" description="Fe2OG dioxygenase" evidence="14">
    <location>
        <begin position="377"/>
        <end position="482"/>
    </location>
</feature>
<name>A9UV67_MONBE</name>
<comment type="similarity">
    <text evidence="4">Belongs to the P4HA family.</text>
</comment>
<dbReference type="RefSeq" id="XP_001744325.1">
    <property type="nucleotide sequence ID" value="XM_001744273.1"/>
</dbReference>
<dbReference type="STRING" id="81824.A9UV67"/>
<keyword evidence="16" id="KW-1185">Reference proteome</keyword>
<evidence type="ECO:0000256" key="9">
    <source>
        <dbReference type="ARBA" id="ARBA00023002"/>
    </source>
</evidence>
<dbReference type="InterPro" id="IPR059068">
    <property type="entry name" value="TPR_P4H"/>
</dbReference>
<feature type="signal peptide" evidence="13">
    <location>
        <begin position="1"/>
        <end position="23"/>
    </location>
</feature>
<dbReference type="InterPro" id="IPR013547">
    <property type="entry name" value="P4H_N"/>
</dbReference>
<dbReference type="AlphaFoldDB" id="A9UV67"/>
<protein>
    <recommendedName>
        <fullName evidence="5">procollagen-proline 4-dioxygenase</fullName>
        <ecNumber evidence="5">1.14.11.2</ecNumber>
    </recommendedName>
</protein>
<dbReference type="Gene3D" id="2.60.120.620">
    <property type="entry name" value="q2cbj1_9rhob like domain"/>
    <property type="match status" value="1"/>
</dbReference>
<evidence type="ECO:0000256" key="10">
    <source>
        <dbReference type="ARBA" id="ARBA00023004"/>
    </source>
</evidence>
<sequence length="492" mass="55251">MLYHALLLACCLAALTLPSGGMGAGDLFTSSANIYQLYSVEKNLASDLETLINDHQVKLDHLRLVVQQLRDAPQPADDLHLSPKESFSVIERLVADRVHNLTSHDMIPSDEDLAGASAALLRLQRTYEMGPDSLMPNASVSAYHRIGRQAYKQGDYASAIDWLAQAADLTQSAKERAEILDYLAFSHFQVGDLQAALDRSAQLLELQPDNGRVFKNVEYYTHQLHKASNGTSASGSVRVARKANYRPDNVLGRDERELLKFNKLCQGRKIYKPSKPLSCRLQHFNKPHLFLKPIRVEYVHEGNNRLQIFRNFASAQECAHLREEGRKKLSRAVAWTDGAFRPVEFRISTAAWLQPDHDDVVTNLHTRIADATQLDLEFAEALQVSNYGIGGFYETHYDHHASRERELPEGDRIATFMIYLNQVEQGGYTAFPRLGAAVEPGHGDAVFWYNLLPDGESDNNTLHGACPVLQGSKWVANKWIHEKKNDICRPLA</sequence>
<keyword evidence="11" id="KW-0325">Glycoprotein</keyword>
<dbReference type="PROSITE" id="PS50005">
    <property type="entry name" value="TPR"/>
    <property type="match status" value="2"/>
</dbReference>
<evidence type="ECO:0000256" key="11">
    <source>
        <dbReference type="ARBA" id="ARBA00023180"/>
    </source>
</evidence>
<evidence type="ECO:0000256" key="12">
    <source>
        <dbReference type="PROSITE-ProRule" id="PRU00339"/>
    </source>
</evidence>